<name>A0A4Y7PK46_9AGAM</name>
<dbReference type="EMBL" id="ML170276">
    <property type="protein sequence ID" value="TDL15416.1"/>
    <property type="molecule type" value="Genomic_DNA"/>
</dbReference>
<protein>
    <submittedName>
        <fullName evidence="1">Uncharacterized protein</fullName>
    </submittedName>
</protein>
<keyword evidence="2" id="KW-1185">Reference proteome</keyword>
<accession>A0A4Y7PK46</accession>
<reference evidence="1 2" key="1">
    <citation type="submission" date="2018-06" db="EMBL/GenBank/DDBJ databases">
        <title>A transcriptomic atlas of mushroom development highlights an independent origin of complex multicellularity.</title>
        <authorList>
            <consortium name="DOE Joint Genome Institute"/>
            <person name="Krizsan K."/>
            <person name="Almasi E."/>
            <person name="Merenyi Z."/>
            <person name="Sahu N."/>
            <person name="Viragh M."/>
            <person name="Koszo T."/>
            <person name="Mondo S."/>
            <person name="Kiss B."/>
            <person name="Balint B."/>
            <person name="Kues U."/>
            <person name="Barry K."/>
            <person name="Hegedus J.C."/>
            <person name="Henrissat B."/>
            <person name="Johnson J."/>
            <person name="Lipzen A."/>
            <person name="Ohm R."/>
            <person name="Nagy I."/>
            <person name="Pangilinan J."/>
            <person name="Yan J."/>
            <person name="Xiong Y."/>
            <person name="Grigoriev I.V."/>
            <person name="Hibbett D.S."/>
            <person name="Nagy L.G."/>
        </authorList>
    </citation>
    <scope>NUCLEOTIDE SEQUENCE [LARGE SCALE GENOMIC DNA]</scope>
    <source>
        <strain evidence="1 2">SZMC22713</strain>
    </source>
</reference>
<organism evidence="1 2">
    <name type="scientific">Rickenella mellea</name>
    <dbReference type="NCBI Taxonomy" id="50990"/>
    <lineage>
        <taxon>Eukaryota</taxon>
        <taxon>Fungi</taxon>
        <taxon>Dikarya</taxon>
        <taxon>Basidiomycota</taxon>
        <taxon>Agaricomycotina</taxon>
        <taxon>Agaricomycetes</taxon>
        <taxon>Hymenochaetales</taxon>
        <taxon>Rickenellaceae</taxon>
        <taxon>Rickenella</taxon>
    </lineage>
</organism>
<proteinExistence type="predicted"/>
<gene>
    <name evidence="1" type="ORF">BD410DRAFT_796418</name>
</gene>
<dbReference type="VEuPathDB" id="FungiDB:BD410DRAFT_796418"/>
<evidence type="ECO:0000313" key="1">
    <source>
        <dbReference type="EMBL" id="TDL15416.1"/>
    </source>
</evidence>
<sequence length="67" mass="7215">MTVVTLTPKSFLATRTTPADDAEVLVLTYVADQKEDEVIVRSTTGTAVGVDEDAAWPKSLFPSRLCS</sequence>
<evidence type="ECO:0000313" key="2">
    <source>
        <dbReference type="Proteomes" id="UP000294933"/>
    </source>
</evidence>
<dbReference type="Proteomes" id="UP000294933">
    <property type="component" value="Unassembled WGS sequence"/>
</dbReference>
<dbReference type="AlphaFoldDB" id="A0A4Y7PK46"/>